<feature type="transmembrane region" description="Helical" evidence="1">
    <location>
        <begin position="20"/>
        <end position="42"/>
    </location>
</feature>
<protein>
    <submittedName>
        <fullName evidence="2">Uncharacterized protein</fullName>
    </submittedName>
</protein>
<organism evidence="2 3">
    <name type="scientific">Karstenula rhodostoma CBS 690.94</name>
    <dbReference type="NCBI Taxonomy" id="1392251"/>
    <lineage>
        <taxon>Eukaryota</taxon>
        <taxon>Fungi</taxon>
        <taxon>Dikarya</taxon>
        <taxon>Ascomycota</taxon>
        <taxon>Pezizomycotina</taxon>
        <taxon>Dothideomycetes</taxon>
        <taxon>Pleosporomycetidae</taxon>
        <taxon>Pleosporales</taxon>
        <taxon>Massarineae</taxon>
        <taxon>Didymosphaeriaceae</taxon>
        <taxon>Karstenula</taxon>
    </lineage>
</organism>
<keyword evidence="1" id="KW-0472">Membrane</keyword>
<sequence length="129" mass="14470">MGGEREEAWAVYQVSWVSLVVLQVVVALVVVACVAEGVMFGLRWMAARTSTTLTHLPLPLPLPLPGHPHPLRLSGKERLLLAIPTTPDRHAMRSPGVEKKLRVYASPSWKAQRYAYIEDEDDEFNRPVM</sequence>
<dbReference type="OrthoDB" id="3936754at2759"/>
<evidence type="ECO:0000313" key="3">
    <source>
        <dbReference type="Proteomes" id="UP000799764"/>
    </source>
</evidence>
<name>A0A9P4U823_9PLEO</name>
<gene>
    <name evidence="2" type="ORF">P171DRAFT_435229</name>
</gene>
<reference evidence="2" key="1">
    <citation type="journal article" date="2020" name="Stud. Mycol.">
        <title>101 Dothideomycetes genomes: a test case for predicting lifestyles and emergence of pathogens.</title>
        <authorList>
            <person name="Haridas S."/>
            <person name="Albert R."/>
            <person name="Binder M."/>
            <person name="Bloem J."/>
            <person name="Labutti K."/>
            <person name="Salamov A."/>
            <person name="Andreopoulos B."/>
            <person name="Baker S."/>
            <person name="Barry K."/>
            <person name="Bills G."/>
            <person name="Bluhm B."/>
            <person name="Cannon C."/>
            <person name="Castanera R."/>
            <person name="Culley D."/>
            <person name="Daum C."/>
            <person name="Ezra D."/>
            <person name="Gonzalez J."/>
            <person name="Henrissat B."/>
            <person name="Kuo A."/>
            <person name="Liang C."/>
            <person name="Lipzen A."/>
            <person name="Lutzoni F."/>
            <person name="Magnuson J."/>
            <person name="Mondo S."/>
            <person name="Nolan M."/>
            <person name="Ohm R."/>
            <person name="Pangilinan J."/>
            <person name="Park H.-J."/>
            <person name="Ramirez L."/>
            <person name="Alfaro M."/>
            <person name="Sun H."/>
            <person name="Tritt A."/>
            <person name="Yoshinaga Y."/>
            <person name="Zwiers L.-H."/>
            <person name="Turgeon B."/>
            <person name="Goodwin S."/>
            <person name="Spatafora J."/>
            <person name="Crous P."/>
            <person name="Grigoriev I."/>
        </authorList>
    </citation>
    <scope>NUCLEOTIDE SEQUENCE</scope>
    <source>
        <strain evidence="2">CBS 690.94</strain>
    </source>
</reference>
<dbReference type="PROSITE" id="PS51257">
    <property type="entry name" value="PROKAR_LIPOPROTEIN"/>
    <property type="match status" value="1"/>
</dbReference>
<comment type="caution">
    <text evidence="2">The sequence shown here is derived from an EMBL/GenBank/DDBJ whole genome shotgun (WGS) entry which is preliminary data.</text>
</comment>
<dbReference type="Proteomes" id="UP000799764">
    <property type="component" value="Unassembled WGS sequence"/>
</dbReference>
<dbReference type="EMBL" id="MU001507">
    <property type="protein sequence ID" value="KAF2440436.1"/>
    <property type="molecule type" value="Genomic_DNA"/>
</dbReference>
<proteinExistence type="predicted"/>
<keyword evidence="1" id="KW-0812">Transmembrane</keyword>
<keyword evidence="3" id="KW-1185">Reference proteome</keyword>
<evidence type="ECO:0000313" key="2">
    <source>
        <dbReference type="EMBL" id="KAF2440436.1"/>
    </source>
</evidence>
<accession>A0A9P4U823</accession>
<keyword evidence="1" id="KW-1133">Transmembrane helix</keyword>
<dbReference type="AlphaFoldDB" id="A0A9P4U823"/>
<evidence type="ECO:0000256" key="1">
    <source>
        <dbReference type="SAM" id="Phobius"/>
    </source>
</evidence>